<reference evidence="2" key="1">
    <citation type="journal article" date="2018" name="Genome Biol. Evol.">
        <title>Genomics and development of Lentinus tigrinus, a white-rot wood-decaying mushroom with dimorphic fruiting bodies.</title>
        <authorList>
            <person name="Wu B."/>
            <person name="Xu Z."/>
            <person name="Knudson A."/>
            <person name="Carlson A."/>
            <person name="Chen N."/>
            <person name="Kovaka S."/>
            <person name="LaButti K."/>
            <person name="Lipzen A."/>
            <person name="Pennachio C."/>
            <person name="Riley R."/>
            <person name="Schakwitz W."/>
            <person name="Umezawa K."/>
            <person name="Ohm R.A."/>
            <person name="Grigoriev I.V."/>
            <person name="Nagy L.G."/>
            <person name="Gibbons J."/>
            <person name="Hibbett D."/>
        </authorList>
    </citation>
    <scope>NUCLEOTIDE SEQUENCE [LARGE SCALE GENOMIC DNA]</scope>
    <source>
        <strain evidence="2">ALCF2SS1-6</strain>
    </source>
</reference>
<keyword evidence="3" id="KW-1185">Reference proteome</keyword>
<gene>
    <name evidence="2" type="ORF">L227DRAFT_613256</name>
</gene>
<accession>A0A5C2S4J8</accession>
<dbReference type="OrthoDB" id="2756758at2759"/>
<evidence type="ECO:0000256" key="1">
    <source>
        <dbReference type="SAM" id="MobiDB-lite"/>
    </source>
</evidence>
<feature type="region of interest" description="Disordered" evidence="1">
    <location>
        <begin position="1"/>
        <end position="25"/>
    </location>
</feature>
<dbReference type="Proteomes" id="UP000313359">
    <property type="component" value="Unassembled WGS sequence"/>
</dbReference>
<feature type="region of interest" description="Disordered" evidence="1">
    <location>
        <begin position="67"/>
        <end position="86"/>
    </location>
</feature>
<protein>
    <submittedName>
        <fullName evidence="2">Uncharacterized protein</fullName>
    </submittedName>
</protein>
<sequence>MDSGECARCRNPPPPSPAGTPPAVSAPSHYNFGDVCTVRESISTPIEELFLRTKNIGDRPHVQARCQRNHARLTDTTKPPPGKDRPCVVLSPTPVPAESTSETAICLKMTMDSTPHNQLPLVVKYFGVMVAPNKLPTQRHVHTGPGEWPHPKQLLLAFRFTTRRPLKGLWPRGRANNSSDRVKHNSRPANMHLADDGVPVYRYDRDTTVWVVEECNRLFEKWGKDCERDPNFAFVYENDYRDSRASMVARTKEESSKRLGMTSARALRDVEVMRSKGSEPSNVEVASRAILNSGTVFYYVTLFMQQITGMYPTTVIVLVALQKSQLDHQFTYPPAMDSNKHSLPFTFSIHLPCFVTTSDTGSTTPRPQPT</sequence>
<dbReference type="STRING" id="1328759.A0A5C2S4J8"/>
<name>A0A5C2S4J8_9APHY</name>
<dbReference type="EMBL" id="ML122278">
    <property type="protein sequence ID" value="RPD57859.1"/>
    <property type="molecule type" value="Genomic_DNA"/>
</dbReference>
<dbReference type="AlphaFoldDB" id="A0A5C2S4J8"/>
<proteinExistence type="predicted"/>
<feature type="compositionally biased region" description="Pro residues" evidence="1">
    <location>
        <begin position="11"/>
        <end position="20"/>
    </location>
</feature>
<evidence type="ECO:0000313" key="2">
    <source>
        <dbReference type="EMBL" id="RPD57859.1"/>
    </source>
</evidence>
<feature type="region of interest" description="Disordered" evidence="1">
    <location>
        <begin position="172"/>
        <end position="191"/>
    </location>
</feature>
<evidence type="ECO:0000313" key="3">
    <source>
        <dbReference type="Proteomes" id="UP000313359"/>
    </source>
</evidence>
<organism evidence="2 3">
    <name type="scientific">Lentinus tigrinus ALCF2SS1-6</name>
    <dbReference type="NCBI Taxonomy" id="1328759"/>
    <lineage>
        <taxon>Eukaryota</taxon>
        <taxon>Fungi</taxon>
        <taxon>Dikarya</taxon>
        <taxon>Basidiomycota</taxon>
        <taxon>Agaricomycotina</taxon>
        <taxon>Agaricomycetes</taxon>
        <taxon>Polyporales</taxon>
        <taxon>Polyporaceae</taxon>
        <taxon>Lentinus</taxon>
    </lineage>
</organism>